<gene>
    <name evidence="1" type="ORF">ATZ36_02025</name>
</gene>
<evidence type="ECO:0000313" key="1">
    <source>
        <dbReference type="EMBL" id="OEG69639.1"/>
    </source>
</evidence>
<organism evidence="1 2">
    <name type="scientific">Endomicrobium trichonymphae</name>
    <dbReference type="NCBI Taxonomy" id="1408204"/>
    <lineage>
        <taxon>Bacteria</taxon>
        <taxon>Pseudomonadati</taxon>
        <taxon>Elusimicrobiota</taxon>
        <taxon>Endomicrobiia</taxon>
        <taxon>Endomicrobiales</taxon>
        <taxon>Endomicrobiaceae</taxon>
        <taxon>Candidatus Endomicrobiellum</taxon>
    </lineage>
</organism>
<protein>
    <submittedName>
        <fullName evidence="1">Uncharacterized protein</fullName>
    </submittedName>
</protein>
<dbReference type="AlphaFoldDB" id="A0A1E5IGK6"/>
<reference evidence="1 2" key="1">
    <citation type="submission" date="2015-11" db="EMBL/GenBank/DDBJ databases">
        <title>Evidence for parallel genomic evolution in an endosymbiosis of termite gut flagellates.</title>
        <authorList>
            <person name="Zheng H."/>
        </authorList>
    </citation>
    <scope>NUCLEOTIDE SEQUENCE [LARGE SCALE GENOMIC DNA]</scope>
    <source>
        <strain evidence="1 2">CET450</strain>
    </source>
</reference>
<proteinExistence type="predicted"/>
<comment type="caution">
    <text evidence="1">The sequence shown here is derived from an EMBL/GenBank/DDBJ whole genome shotgun (WGS) entry which is preliminary data.</text>
</comment>
<keyword evidence="2" id="KW-1185">Reference proteome</keyword>
<sequence>MAAILWVMMDYYTGQNFILSAVSALLNLQKNTPEVIHTVENVVVAAGLPVSKTYAINVTH</sequence>
<name>A0A1E5IGK6_ENDTX</name>
<evidence type="ECO:0000313" key="2">
    <source>
        <dbReference type="Proteomes" id="UP000095237"/>
    </source>
</evidence>
<dbReference type="EMBL" id="LNVX01000621">
    <property type="protein sequence ID" value="OEG69639.1"/>
    <property type="molecule type" value="Genomic_DNA"/>
</dbReference>
<dbReference type="Proteomes" id="UP000095237">
    <property type="component" value="Unassembled WGS sequence"/>
</dbReference>
<accession>A0A1E5IGK6</accession>